<gene>
    <name evidence="1" type="ORF">DQ393_06405</name>
</gene>
<reference evidence="1 2" key="1">
    <citation type="submission" date="2018-06" db="EMBL/GenBank/DDBJ databases">
        <title>Whole Genome Sequence of an efficient microsymbiont, Rhizobium tropici.</title>
        <authorList>
            <person name="Srinivasan R."/>
            <person name="Singh H.V."/>
            <person name="Srivastava R."/>
            <person name="Kumari B."/>
            <person name="Radhakrishna A."/>
        </authorList>
    </citation>
    <scope>NUCLEOTIDE SEQUENCE [LARGE SCALE GENOMIC DNA]</scope>
    <source>
        <strain evidence="1 2">IGFRI Rhizo-19</strain>
    </source>
</reference>
<comment type="caution">
    <text evidence="1">The sequence shown here is derived from an EMBL/GenBank/DDBJ whole genome shotgun (WGS) entry which is preliminary data.</text>
</comment>
<protein>
    <submittedName>
        <fullName evidence="1">Uncharacterized protein</fullName>
    </submittedName>
</protein>
<proteinExistence type="predicted"/>
<evidence type="ECO:0000313" key="2">
    <source>
        <dbReference type="Proteomes" id="UP000251205"/>
    </source>
</evidence>
<dbReference type="Proteomes" id="UP000251205">
    <property type="component" value="Unassembled WGS sequence"/>
</dbReference>
<accession>A0A329YGF8</accession>
<name>A0A329YGF8_RHITR</name>
<dbReference type="AlphaFoldDB" id="A0A329YGF8"/>
<sequence length="59" mass="6825">MRWASFEVIDDWEEECRQSIGAHWEEECAAPNSVSGRKSQAFPTRIGPARHLRVSAFYK</sequence>
<dbReference type="OrthoDB" id="8404149at2"/>
<organism evidence="1 2">
    <name type="scientific">Rhizobium tropici</name>
    <dbReference type="NCBI Taxonomy" id="398"/>
    <lineage>
        <taxon>Bacteria</taxon>
        <taxon>Pseudomonadati</taxon>
        <taxon>Pseudomonadota</taxon>
        <taxon>Alphaproteobacteria</taxon>
        <taxon>Hyphomicrobiales</taxon>
        <taxon>Rhizobiaceae</taxon>
        <taxon>Rhizobium/Agrobacterium group</taxon>
        <taxon>Rhizobium</taxon>
    </lineage>
</organism>
<dbReference type="EMBL" id="QMKK01000022">
    <property type="protein sequence ID" value="RAX42456.1"/>
    <property type="molecule type" value="Genomic_DNA"/>
</dbReference>
<evidence type="ECO:0000313" key="1">
    <source>
        <dbReference type="EMBL" id="RAX42456.1"/>
    </source>
</evidence>